<keyword evidence="1 3" id="KW-0547">Nucleotide-binding</keyword>
<comment type="similarity">
    <text evidence="2 3">Belongs to the YajQ family.</text>
</comment>
<accession>A0A2D3WFX9</accession>
<dbReference type="InterPro" id="IPR035571">
    <property type="entry name" value="UPF0234-like_C"/>
</dbReference>
<dbReference type="EMBL" id="DLUI01000061">
    <property type="protein sequence ID" value="DAB38815.1"/>
    <property type="molecule type" value="Genomic_DNA"/>
</dbReference>
<dbReference type="GO" id="GO:0005829">
    <property type="term" value="C:cytosol"/>
    <property type="evidence" value="ECO:0007669"/>
    <property type="project" value="TreeGrafter"/>
</dbReference>
<evidence type="ECO:0000256" key="2">
    <source>
        <dbReference type="ARBA" id="ARBA00093450"/>
    </source>
</evidence>
<gene>
    <name evidence="4" type="ORF">CFH83_04075</name>
</gene>
<dbReference type="Gene3D" id="3.30.70.860">
    <property type="match status" value="1"/>
</dbReference>
<dbReference type="HAMAP" id="MF_00632">
    <property type="entry name" value="UPF0234"/>
    <property type="match status" value="1"/>
</dbReference>
<comment type="function">
    <text evidence="3">Nucleotide-binding protein.</text>
</comment>
<comment type="caution">
    <text evidence="4">The sequence shown here is derived from an EMBL/GenBank/DDBJ whole genome shotgun (WGS) entry which is preliminary data.</text>
</comment>
<evidence type="ECO:0000256" key="1">
    <source>
        <dbReference type="ARBA" id="ARBA00022741"/>
    </source>
</evidence>
<dbReference type="InterPro" id="IPR036183">
    <property type="entry name" value="YajQ-like_sf"/>
</dbReference>
<dbReference type="GO" id="GO:0000166">
    <property type="term" value="F:nucleotide binding"/>
    <property type="evidence" value="ECO:0007669"/>
    <property type="project" value="UniProtKB-UniRule"/>
</dbReference>
<evidence type="ECO:0000256" key="3">
    <source>
        <dbReference type="HAMAP-Rule" id="MF_00632"/>
    </source>
</evidence>
<proteinExistence type="inferred from homology"/>
<dbReference type="PANTHER" id="PTHR30476:SF0">
    <property type="entry name" value="UPF0234 PROTEIN YAJQ"/>
    <property type="match status" value="1"/>
</dbReference>
<name>A0A2D3WFX9_9BACT</name>
<dbReference type="AlphaFoldDB" id="A0A2D3WFX9"/>
<dbReference type="Proteomes" id="UP000228859">
    <property type="component" value="Unassembled WGS sequence"/>
</dbReference>
<organism evidence="4 5">
    <name type="scientific">Sulfuricurvum kujiense</name>
    <dbReference type="NCBI Taxonomy" id="148813"/>
    <lineage>
        <taxon>Bacteria</taxon>
        <taxon>Pseudomonadati</taxon>
        <taxon>Campylobacterota</taxon>
        <taxon>Epsilonproteobacteria</taxon>
        <taxon>Campylobacterales</taxon>
        <taxon>Sulfurimonadaceae</taxon>
        <taxon>Sulfuricurvum</taxon>
    </lineage>
</organism>
<evidence type="ECO:0000313" key="4">
    <source>
        <dbReference type="EMBL" id="DAB38815.1"/>
    </source>
</evidence>
<evidence type="ECO:0000313" key="5">
    <source>
        <dbReference type="Proteomes" id="UP000228859"/>
    </source>
</evidence>
<dbReference type="InterPro" id="IPR035570">
    <property type="entry name" value="UPF0234_N"/>
</dbReference>
<dbReference type="InterPro" id="IPR007551">
    <property type="entry name" value="YajQ/Smlt4090-like"/>
</dbReference>
<dbReference type="NCBIfam" id="NF003819">
    <property type="entry name" value="PRK05412.1"/>
    <property type="match status" value="1"/>
</dbReference>
<protein>
    <recommendedName>
        <fullName evidence="3">Nucleotide-binding protein CFH83_04075</fullName>
    </recommendedName>
</protein>
<dbReference type="PANTHER" id="PTHR30476">
    <property type="entry name" value="UPF0234 PROTEIN YAJQ"/>
    <property type="match status" value="1"/>
</dbReference>
<sequence length="165" mass="18590">MASEHSLDISAKIDLQAFKDAISQAEKEVIGRYDFKGVTYEINYREKEKQLILLASSDNKLDALKDIVVAKLIKRGLSSKALNELKTEDASGGSRKATYKIVDTIDAKEAKKIQAEIKNLKTKATVAIEGEHIRIKSKQIDELQKIMAHIKAMEWEAPLVFDNFR</sequence>
<dbReference type="SUPFAM" id="SSF89963">
    <property type="entry name" value="YajQ-like"/>
    <property type="match status" value="2"/>
</dbReference>
<dbReference type="RefSeq" id="WP_294893539.1">
    <property type="nucleotide sequence ID" value="NZ_DLUI01000061.1"/>
</dbReference>
<dbReference type="Gene3D" id="3.30.70.990">
    <property type="entry name" value="YajQ-like, domain 2"/>
    <property type="match status" value="1"/>
</dbReference>
<reference evidence="4 5" key="1">
    <citation type="journal article" date="2017" name="Front. Microbiol.">
        <title>Comparative Genomic Analysis of the Class Epsilonproteobacteria and Proposed Reclassification to Epsilonbacteraeota (phyl. nov.).</title>
        <authorList>
            <person name="Waite D.W."/>
            <person name="Vanwonterghem I."/>
            <person name="Rinke C."/>
            <person name="Parks D.H."/>
            <person name="Zhang Y."/>
            <person name="Takai K."/>
            <person name="Sievert S.M."/>
            <person name="Simon J."/>
            <person name="Campbell B.J."/>
            <person name="Hanson T.E."/>
            <person name="Woyke T."/>
            <person name="Klotz M.G."/>
            <person name="Hugenholtz P."/>
        </authorList>
    </citation>
    <scope>NUCLEOTIDE SEQUENCE [LARGE SCALE GENOMIC DNA]</scope>
    <source>
        <strain evidence="4">UBA12443</strain>
    </source>
</reference>
<dbReference type="Pfam" id="PF04461">
    <property type="entry name" value="YajQ"/>
    <property type="match status" value="1"/>
</dbReference>